<proteinExistence type="predicted"/>
<comment type="caution">
    <text evidence="2">The sequence shown here is derived from an EMBL/GenBank/DDBJ whole genome shotgun (WGS) entry which is preliminary data.</text>
</comment>
<evidence type="ECO:0008006" key="4">
    <source>
        <dbReference type="Google" id="ProtNLM"/>
    </source>
</evidence>
<accession>A0ABT7YR71</accession>
<gene>
    <name evidence="2" type="ORF">QWI33_15580</name>
</gene>
<dbReference type="RefSeq" id="WP_289958065.1">
    <property type="nucleotide sequence ID" value="NZ_JAUEMJ010000004.1"/>
</dbReference>
<sequence>MNDQYRITEPPPRPAAGHFTIMGIALWTGLAAGVVLNTGLQAVGLPLLAVPFGALALACGVVLIVRAVKNRKHRVAGGQR</sequence>
<dbReference type="Proteomes" id="UP001171902">
    <property type="component" value="Unassembled WGS sequence"/>
</dbReference>
<organism evidence="2 3">
    <name type="scientific">Glycomyces tritici</name>
    <dbReference type="NCBI Taxonomy" id="2665176"/>
    <lineage>
        <taxon>Bacteria</taxon>
        <taxon>Bacillati</taxon>
        <taxon>Actinomycetota</taxon>
        <taxon>Actinomycetes</taxon>
        <taxon>Glycomycetales</taxon>
        <taxon>Glycomycetaceae</taxon>
        <taxon>Glycomyces</taxon>
    </lineage>
</organism>
<evidence type="ECO:0000313" key="3">
    <source>
        <dbReference type="Proteomes" id="UP001171902"/>
    </source>
</evidence>
<feature type="transmembrane region" description="Helical" evidence="1">
    <location>
        <begin position="42"/>
        <end position="65"/>
    </location>
</feature>
<feature type="transmembrane region" description="Helical" evidence="1">
    <location>
        <begin position="15"/>
        <end position="36"/>
    </location>
</feature>
<protein>
    <recommendedName>
        <fullName evidence="4">DUF2530 domain-containing protein</fullName>
    </recommendedName>
</protein>
<evidence type="ECO:0000256" key="1">
    <source>
        <dbReference type="SAM" id="Phobius"/>
    </source>
</evidence>
<keyword evidence="1" id="KW-1133">Transmembrane helix</keyword>
<evidence type="ECO:0000313" key="2">
    <source>
        <dbReference type="EMBL" id="MDN3241152.1"/>
    </source>
</evidence>
<name>A0ABT7YR71_9ACTN</name>
<dbReference type="EMBL" id="JAUEMJ010000004">
    <property type="protein sequence ID" value="MDN3241152.1"/>
    <property type="molecule type" value="Genomic_DNA"/>
</dbReference>
<keyword evidence="1" id="KW-0472">Membrane</keyword>
<keyword evidence="1" id="KW-0812">Transmembrane</keyword>
<keyword evidence="3" id="KW-1185">Reference proteome</keyword>
<reference evidence="2" key="1">
    <citation type="submission" date="2023-06" db="EMBL/GenBank/DDBJ databases">
        <title>Gycomyces niveus sp.nov., a novel actinomycete isolated from soil in Shouguang.</title>
        <authorList>
            <person name="Yang X."/>
            <person name="Zhao J."/>
        </authorList>
    </citation>
    <scope>NUCLEOTIDE SEQUENCE</scope>
    <source>
        <strain evidence="2">NEAU C2</strain>
    </source>
</reference>